<feature type="domain" description="Putative glutamine amidotransferase" evidence="1">
    <location>
        <begin position="16"/>
        <end position="258"/>
    </location>
</feature>
<dbReference type="Proteomes" id="UP000694300">
    <property type="component" value="Unassembled WGS sequence"/>
</dbReference>
<dbReference type="Pfam" id="PF07090">
    <property type="entry name" value="GATase1_like"/>
    <property type="match status" value="1"/>
</dbReference>
<gene>
    <name evidence="2" type="ORF">I4I82_12150</name>
</gene>
<evidence type="ECO:0000313" key="2">
    <source>
        <dbReference type="EMBL" id="MBW0128439.1"/>
    </source>
</evidence>
<evidence type="ECO:0000313" key="3">
    <source>
        <dbReference type="Proteomes" id="UP000694300"/>
    </source>
</evidence>
<comment type="caution">
    <text evidence="2">The sequence shown here is derived from an EMBL/GenBank/DDBJ whole genome shotgun (WGS) entry which is preliminary data.</text>
</comment>
<accession>A0ABS6U870</accession>
<reference evidence="2 3" key="1">
    <citation type="submission" date="2020-11" db="EMBL/GenBank/DDBJ databases">
        <title>Pseudonocardia abyssalis sp. nov. and Pseudonocardia oceani sp. nov., description and phylogenomic analysis of two novel actinomycetes isolated from the deep Southern Ocean.</title>
        <authorList>
            <person name="Parra J."/>
        </authorList>
    </citation>
    <scope>NUCLEOTIDE SEQUENCE [LARGE SCALE GENOMIC DNA]</scope>
    <source>
        <strain evidence="3">KRD185</strain>
    </source>
</reference>
<proteinExistence type="predicted"/>
<dbReference type="InterPro" id="IPR017027">
    <property type="entry name" value="STM3548-like"/>
</dbReference>
<dbReference type="PIRSF" id="PIRSF034405">
    <property type="entry name" value="UCP034405"/>
    <property type="match status" value="1"/>
</dbReference>
<dbReference type="CDD" id="cd03143">
    <property type="entry name" value="A4_beta-galactosidase_middle_domain"/>
    <property type="match status" value="1"/>
</dbReference>
<sequence>MRGGHVPDALSSPPLRVLVAGESWIKHTIHMKGFDQFHSTEYEEGAGVFLDCVRAAGHELTYVRGHEISALFPKTAEALDAFDVVVISDVGSNSFLLPDETFLRSEKSPNKLGLVADYVGRGGGLVMIGGYLSFTGIDGKARYGMSPLAEALPVDLMPTDDRVEISDGLKVDVCDPAHPVLGGTPAEWPMLLGYNRTFPKEGATVVARTGDDPLLVVGEYGRGRSVAFTSDLAPHWAPPEFVEWEHYAALWTSILSWAAGGPRGQ</sequence>
<name>A0ABS6U870_9PSEU</name>
<dbReference type="PANTHER" id="PTHR37947:SF1">
    <property type="entry name" value="BLL2462 PROTEIN"/>
    <property type="match status" value="1"/>
</dbReference>
<dbReference type="InterPro" id="IPR010768">
    <property type="entry name" value="GATase1-like"/>
</dbReference>
<protein>
    <submittedName>
        <fullName evidence="2">Cytoplasmic protein</fullName>
    </submittedName>
</protein>
<keyword evidence="3" id="KW-1185">Reference proteome</keyword>
<evidence type="ECO:0000259" key="1">
    <source>
        <dbReference type="Pfam" id="PF07090"/>
    </source>
</evidence>
<dbReference type="PANTHER" id="PTHR37947">
    <property type="entry name" value="BLL2462 PROTEIN"/>
    <property type="match status" value="1"/>
</dbReference>
<organism evidence="2 3">
    <name type="scientific">Pseudonocardia oceani</name>
    <dbReference type="NCBI Taxonomy" id="2792013"/>
    <lineage>
        <taxon>Bacteria</taxon>
        <taxon>Bacillati</taxon>
        <taxon>Actinomycetota</taxon>
        <taxon>Actinomycetes</taxon>
        <taxon>Pseudonocardiales</taxon>
        <taxon>Pseudonocardiaceae</taxon>
        <taxon>Pseudonocardia</taxon>
    </lineage>
</organism>
<dbReference type="EMBL" id="JADQDF010000001">
    <property type="protein sequence ID" value="MBW0128439.1"/>
    <property type="molecule type" value="Genomic_DNA"/>
</dbReference>